<dbReference type="OrthoDB" id="606930at2"/>
<dbReference type="EMBL" id="CP032157">
    <property type="protein sequence ID" value="AXY74933.1"/>
    <property type="molecule type" value="Genomic_DNA"/>
</dbReference>
<feature type="domain" description="Outer membrane protein beta-barrel" evidence="2">
    <location>
        <begin position="461"/>
        <end position="797"/>
    </location>
</feature>
<feature type="compositionally biased region" description="Polar residues" evidence="1">
    <location>
        <begin position="421"/>
        <end position="432"/>
    </location>
</feature>
<evidence type="ECO:0000313" key="3">
    <source>
        <dbReference type="EMBL" id="AXY74933.1"/>
    </source>
</evidence>
<accession>A0A3B7MNN3</accession>
<evidence type="ECO:0000259" key="2">
    <source>
        <dbReference type="Pfam" id="PF14905"/>
    </source>
</evidence>
<evidence type="ECO:0000256" key="1">
    <source>
        <dbReference type="SAM" id="MobiDB-lite"/>
    </source>
</evidence>
<dbReference type="KEGG" id="pseg:D3H65_13450"/>
<organism evidence="3 4">
    <name type="scientific">Paraflavitalea soli</name>
    <dbReference type="NCBI Taxonomy" id="2315862"/>
    <lineage>
        <taxon>Bacteria</taxon>
        <taxon>Pseudomonadati</taxon>
        <taxon>Bacteroidota</taxon>
        <taxon>Chitinophagia</taxon>
        <taxon>Chitinophagales</taxon>
        <taxon>Chitinophagaceae</taxon>
        <taxon>Paraflavitalea</taxon>
    </lineage>
</organism>
<gene>
    <name evidence="3" type="ORF">D3H65_13450</name>
</gene>
<evidence type="ECO:0000313" key="4">
    <source>
        <dbReference type="Proteomes" id="UP000263900"/>
    </source>
</evidence>
<dbReference type="Proteomes" id="UP000263900">
    <property type="component" value="Chromosome"/>
</dbReference>
<reference evidence="3 4" key="1">
    <citation type="submission" date="2018-09" db="EMBL/GenBank/DDBJ databases">
        <title>Genome sequencing of strain 6GH32-13.</title>
        <authorList>
            <person name="Weon H.-Y."/>
            <person name="Heo J."/>
            <person name="Kwon S.-W."/>
        </authorList>
    </citation>
    <scope>NUCLEOTIDE SEQUENCE [LARGE SCALE GENOMIC DNA]</scope>
    <source>
        <strain evidence="3 4">5GH32-13</strain>
    </source>
</reference>
<dbReference type="SUPFAM" id="SSF49452">
    <property type="entry name" value="Starch-binding domain-like"/>
    <property type="match status" value="1"/>
</dbReference>
<name>A0A3B7MNN3_9BACT</name>
<dbReference type="RefSeq" id="WP_119050816.1">
    <property type="nucleotide sequence ID" value="NZ_CP032157.1"/>
</dbReference>
<dbReference type="SUPFAM" id="SSF56935">
    <property type="entry name" value="Porins"/>
    <property type="match status" value="1"/>
</dbReference>
<sequence length="924" mass="103214">MPAAHRLFKTCIGFLILMIVTLPALAQKNVLKGTVLDTAEKKKLNHSIVALISKTDSTLYRAIRTNEEGDFELTKIPPGKYTVMIAYPKMADYLHDITVTDTSKIDLGKIPMITEAQLLEEVVVKAGFAIRMRGDTLEYNADSFAVRPGSNVEELLKRLPGIEVDKDGKIKAQGQDVQKVLVDGDEFFSDDPGLALKYLQAGAVDKVQVYDDRSEQSKFTGMDDGTRNKTINLKLKKDKKNGYFGKLSAGADGKDYYQHEAMGALFSGAQKISVFGVSAKTGKQGLGYSDMSKYVTEDYEMISDGAGTVYYYSNNNNDIDNYYGNGLPSVLYGGAHFSDKWNGDRGKVFANYRAKEVNANGWGNNTSTNVLPDGTSFTSIGESRDRSHSFMQKGSGSVTFGLDSFTLIKVSLNGAIGEQSANNYSTSGSTNEKGFRVNANDQRGSNVNTNRKFGSNINYQRKFRKEGRTLSLTFQQDYAKSNSDRYNFAATNYYDPNSGNYKNADTLDQLQQTSTPLQSYAAKGVYTDKFTKDFGFSVEYGWKTVQSSNVFNTFNNANGKYIDRIDSLSNNYDFTVNTHITGATLNWARKGISINAGSKLFLTSLEQMNNDKKEGDTRRFINVAPQVVVSLRLPKNTSLTVNYSGQTEQPTIEQLQPLRRTSNRLYVQVGNPDLQPGFRHTGSLNFNKYNMIKQSSYNVYVSVNYTGNAITSSRATDAQNRIVSQFINLDGIVGIYGYMGYNWQYKKWHLRPSISTNLGRSGNYSIQNGSKIKNESLNLGTRASLAHDWKDVMTTTYAASINYNHGRSNVAGNNSNRTFSHTHTLNNNFYLPFKMELGSDCSFTFQPKNSSFNSSINIIQWNALLKKKFLKNDAGVVQFSVNDILNRNTGYTRGVSGNNTYESNRFVLKRYWLLTLTWNFTRPI</sequence>
<feature type="region of interest" description="Disordered" evidence="1">
    <location>
        <begin position="421"/>
        <end position="453"/>
    </location>
</feature>
<dbReference type="Gene3D" id="2.60.40.1120">
    <property type="entry name" value="Carboxypeptidase-like, regulatory domain"/>
    <property type="match status" value="1"/>
</dbReference>
<dbReference type="Pfam" id="PF14905">
    <property type="entry name" value="OMP_b-brl_3"/>
    <property type="match status" value="1"/>
</dbReference>
<keyword evidence="4" id="KW-1185">Reference proteome</keyword>
<dbReference type="GO" id="GO:0030246">
    <property type="term" value="F:carbohydrate binding"/>
    <property type="evidence" value="ECO:0007669"/>
    <property type="project" value="InterPro"/>
</dbReference>
<proteinExistence type="predicted"/>
<dbReference type="InterPro" id="IPR013784">
    <property type="entry name" value="Carb-bd-like_fold"/>
</dbReference>
<dbReference type="AlphaFoldDB" id="A0A3B7MNN3"/>
<dbReference type="InterPro" id="IPR041700">
    <property type="entry name" value="OMP_b-brl_3"/>
</dbReference>
<feature type="compositionally biased region" description="Polar residues" evidence="1">
    <location>
        <begin position="439"/>
        <end position="453"/>
    </location>
</feature>
<protein>
    <recommendedName>
        <fullName evidence="2">Outer membrane protein beta-barrel domain-containing protein</fullName>
    </recommendedName>
</protein>